<keyword evidence="2" id="KW-1185">Reference proteome</keyword>
<dbReference type="AlphaFoldDB" id="A0A376AAN8"/>
<protein>
    <submittedName>
        <fullName evidence="1">Uncharacterized protein</fullName>
    </submittedName>
</protein>
<evidence type="ECO:0000313" key="1">
    <source>
        <dbReference type="EMBL" id="SSC64523.1"/>
    </source>
</evidence>
<evidence type="ECO:0000313" key="2">
    <source>
        <dbReference type="Proteomes" id="UP000254764"/>
    </source>
</evidence>
<dbReference type="EMBL" id="UEYP01000011">
    <property type="protein sequence ID" value="SSC64523.1"/>
    <property type="molecule type" value="Genomic_DNA"/>
</dbReference>
<gene>
    <name evidence="1" type="ORF">RHIZ70_231</name>
</gene>
<dbReference type="Proteomes" id="UP000254764">
    <property type="component" value="Unassembled WGS sequence"/>
</dbReference>
<accession>A0A376AAN8</accession>
<proteinExistence type="predicted"/>
<reference evidence="2" key="1">
    <citation type="submission" date="2018-07" db="EMBL/GenBank/DDBJ databases">
        <authorList>
            <person name="Peiro R."/>
            <person name="Begona"/>
            <person name="Cbmso G."/>
            <person name="Lopez M."/>
            <person name="Gonzalez S."/>
        </authorList>
    </citation>
    <scope>NUCLEOTIDE SEQUENCE [LARGE SCALE GENOMIC DNA]</scope>
</reference>
<name>A0A376AAN8_9HYPH</name>
<organism evidence="1 2">
    <name type="scientific">Ciceribacter selenitireducens ATCC BAA-1503</name>
    <dbReference type="NCBI Taxonomy" id="1336235"/>
    <lineage>
        <taxon>Bacteria</taxon>
        <taxon>Pseudomonadati</taxon>
        <taxon>Pseudomonadota</taxon>
        <taxon>Alphaproteobacteria</taxon>
        <taxon>Hyphomicrobiales</taxon>
        <taxon>Rhizobiaceae</taxon>
        <taxon>Ciceribacter</taxon>
    </lineage>
</organism>
<sequence>MSGEGQVGRAAGRIAPSVGWPAQNIGMVFPRRAPGASLN</sequence>